<keyword evidence="3" id="KW-1185">Reference proteome</keyword>
<feature type="compositionally biased region" description="Basic and acidic residues" evidence="1">
    <location>
        <begin position="51"/>
        <end position="61"/>
    </location>
</feature>
<feature type="compositionally biased region" description="Low complexity" evidence="1">
    <location>
        <begin position="83"/>
        <end position="99"/>
    </location>
</feature>
<dbReference type="RefSeq" id="WP_194136550.1">
    <property type="nucleotide sequence ID" value="NZ_JADFFK010000017.1"/>
</dbReference>
<name>A0ABR9X754_9RHOB</name>
<comment type="caution">
    <text evidence="2">The sequence shown here is derived from an EMBL/GenBank/DDBJ whole genome shotgun (WGS) entry which is preliminary data.</text>
</comment>
<feature type="compositionally biased region" description="Basic residues" evidence="1">
    <location>
        <begin position="8"/>
        <end position="17"/>
    </location>
</feature>
<evidence type="ECO:0000313" key="2">
    <source>
        <dbReference type="EMBL" id="MBE9639266.1"/>
    </source>
</evidence>
<proteinExistence type="predicted"/>
<sequence length="233" mass="25063">MSDDPKPEKRKRSRVVRTSHALPNAAEHAKASSRLAGSTARYAGHSTPEPQEPRTKPKADADAGADVTPDLAPTGKESPATSKQPQRAQPKAAARRAAAGSEAQTPAKKNVRGFVVWLPADMARLEALAVQLGTSVDYLEKALMKPARKRYLELDHASALRDSKRLKTHLELTRTEGSGGLFVNAYSDPEIVLALRAEIGDPLDLIADARIIGALFRLYGLDALAVYERKAAG</sequence>
<feature type="region of interest" description="Disordered" evidence="1">
    <location>
        <begin position="1"/>
        <end position="105"/>
    </location>
</feature>
<organism evidence="2 3">
    <name type="scientific">Salipiger mangrovisoli</name>
    <dbReference type="NCBI Taxonomy" id="2865933"/>
    <lineage>
        <taxon>Bacteria</taxon>
        <taxon>Pseudomonadati</taxon>
        <taxon>Pseudomonadota</taxon>
        <taxon>Alphaproteobacteria</taxon>
        <taxon>Rhodobacterales</taxon>
        <taxon>Roseobacteraceae</taxon>
        <taxon>Salipiger</taxon>
    </lineage>
</organism>
<protein>
    <submittedName>
        <fullName evidence="2">Uncharacterized protein</fullName>
    </submittedName>
</protein>
<evidence type="ECO:0000256" key="1">
    <source>
        <dbReference type="SAM" id="MobiDB-lite"/>
    </source>
</evidence>
<dbReference type="EMBL" id="JADFFK010000017">
    <property type="protein sequence ID" value="MBE9639266.1"/>
    <property type="molecule type" value="Genomic_DNA"/>
</dbReference>
<accession>A0ABR9X754</accession>
<dbReference type="Proteomes" id="UP000607796">
    <property type="component" value="Unassembled WGS sequence"/>
</dbReference>
<reference evidence="2 3" key="1">
    <citation type="journal article" date="2021" name="Int. J. Syst. Evol. Microbiol.">
        <title>Salipiger mangrovisoli sp. nov., isolated from mangrove soil and the proposal for the reclassification of Paraphaeobacter pallidus as Salipiger pallidus comb. nov.</title>
        <authorList>
            <person name="Du J."/>
            <person name="Liu Y."/>
            <person name="Pei T."/>
            <person name="Deng M.R."/>
            <person name="Zhu H."/>
        </authorList>
    </citation>
    <scope>NUCLEOTIDE SEQUENCE [LARGE SCALE GENOMIC DNA]</scope>
    <source>
        <strain evidence="2 3">6D45A</strain>
    </source>
</reference>
<gene>
    <name evidence="2" type="ORF">IQ782_20635</name>
</gene>
<evidence type="ECO:0000313" key="3">
    <source>
        <dbReference type="Proteomes" id="UP000607796"/>
    </source>
</evidence>